<gene>
    <name evidence="6" type="primary">OBP16</name>
</gene>
<reference evidence="6" key="1">
    <citation type="submission" date="2015-12" db="EMBL/GenBank/DDBJ databases">
        <title>Identification and expression profile analysis of antennal water-soluble protein genes in an olfactory system of Microplitis mediator.</title>
        <authorList>
            <person name="Peng Y."/>
        </authorList>
    </citation>
    <scope>NUCLEOTIDE SEQUENCE</scope>
</reference>
<dbReference type="PANTHER" id="PTHR11857">
    <property type="entry name" value="ODORANT BINDING PROTEIN-RELATED"/>
    <property type="match status" value="1"/>
</dbReference>
<dbReference type="EMBL" id="KU342578">
    <property type="protein sequence ID" value="ANT46045.1"/>
    <property type="molecule type" value="mRNA"/>
</dbReference>
<protein>
    <submittedName>
        <fullName evidence="6">Odorant-binding protein 16</fullName>
    </submittedName>
</protein>
<keyword evidence="3" id="KW-0964">Secreted</keyword>
<dbReference type="InterPro" id="IPR036728">
    <property type="entry name" value="PBP_GOBP_sf"/>
</dbReference>
<organism evidence="6">
    <name type="scientific">Microplitis mediator</name>
    <dbReference type="NCBI Taxonomy" id="375433"/>
    <lineage>
        <taxon>Eukaryota</taxon>
        <taxon>Metazoa</taxon>
        <taxon>Ecdysozoa</taxon>
        <taxon>Arthropoda</taxon>
        <taxon>Hexapoda</taxon>
        <taxon>Insecta</taxon>
        <taxon>Pterygota</taxon>
        <taxon>Neoptera</taxon>
        <taxon>Endopterygota</taxon>
        <taxon>Hymenoptera</taxon>
        <taxon>Apocrita</taxon>
        <taxon>Ichneumonoidea</taxon>
        <taxon>Braconidae</taxon>
        <taxon>Microgastrinae</taxon>
        <taxon>Microplitis</taxon>
    </lineage>
</organism>
<dbReference type="InterPro" id="IPR006170">
    <property type="entry name" value="PBP/GOBP"/>
</dbReference>
<comment type="similarity">
    <text evidence="2">Belongs to the PBP/GOBP family.</text>
</comment>
<feature type="chain" id="PRO_5012329717" evidence="5">
    <location>
        <begin position="18"/>
        <end position="139"/>
    </location>
</feature>
<accession>A0A219T7R9</accession>
<dbReference type="SMART" id="SM00708">
    <property type="entry name" value="PhBP"/>
    <property type="match status" value="1"/>
</dbReference>
<dbReference type="SUPFAM" id="SSF47565">
    <property type="entry name" value="Insect pheromone/odorant-binding proteins"/>
    <property type="match status" value="1"/>
</dbReference>
<dbReference type="GO" id="GO:0007608">
    <property type="term" value="P:sensory perception of smell"/>
    <property type="evidence" value="ECO:0007669"/>
    <property type="project" value="TreeGrafter"/>
</dbReference>
<dbReference type="CDD" id="cd23992">
    <property type="entry name" value="PBP_GOBP"/>
    <property type="match status" value="1"/>
</dbReference>
<sequence length="139" mass="15420">MKLFAVLFAVCFVGALAELTPEQLAKLHESRSTCITETGVEEGNVAKANDGEWLMDDLKLRCFFSCMLKKIKVLNEDGTFNEEKARKRIANDLPADKIDSVITKCKDLSGGDVCETAMLMMKCYADEKALTKIITEKSS</sequence>
<evidence type="ECO:0000256" key="2">
    <source>
        <dbReference type="ARBA" id="ARBA00008098"/>
    </source>
</evidence>
<evidence type="ECO:0000256" key="5">
    <source>
        <dbReference type="SAM" id="SignalP"/>
    </source>
</evidence>
<dbReference type="GO" id="GO:0005615">
    <property type="term" value="C:extracellular space"/>
    <property type="evidence" value="ECO:0007669"/>
    <property type="project" value="TreeGrafter"/>
</dbReference>
<dbReference type="Gene3D" id="1.10.238.20">
    <property type="entry name" value="Pheromone/general odorant binding protein domain"/>
    <property type="match status" value="1"/>
</dbReference>
<feature type="signal peptide" evidence="5">
    <location>
        <begin position="1"/>
        <end position="17"/>
    </location>
</feature>
<evidence type="ECO:0000256" key="3">
    <source>
        <dbReference type="ARBA" id="ARBA00022525"/>
    </source>
</evidence>
<dbReference type="GO" id="GO:0005549">
    <property type="term" value="F:odorant binding"/>
    <property type="evidence" value="ECO:0007669"/>
    <property type="project" value="InterPro"/>
</dbReference>
<dbReference type="AlphaFoldDB" id="A0A219T7R9"/>
<keyword evidence="4 5" id="KW-0732">Signal</keyword>
<evidence type="ECO:0000313" key="6">
    <source>
        <dbReference type="EMBL" id="ANT46045.1"/>
    </source>
</evidence>
<comment type="subcellular location">
    <subcellularLocation>
        <location evidence="1">Secreted</location>
    </subcellularLocation>
</comment>
<dbReference type="FunFam" id="1.10.238.20:FF:000001">
    <property type="entry name" value="General odorant-binding protein lush"/>
    <property type="match status" value="1"/>
</dbReference>
<name>A0A219T7R9_9HYME</name>
<evidence type="ECO:0000256" key="4">
    <source>
        <dbReference type="ARBA" id="ARBA00022729"/>
    </source>
</evidence>
<evidence type="ECO:0000256" key="1">
    <source>
        <dbReference type="ARBA" id="ARBA00004613"/>
    </source>
</evidence>
<proteinExistence type="evidence at transcript level"/>
<dbReference type="PANTHER" id="PTHR11857:SF43">
    <property type="entry name" value="GEO07291P1-RELATED"/>
    <property type="match status" value="1"/>
</dbReference>
<dbReference type="Pfam" id="PF01395">
    <property type="entry name" value="PBP_GOBP"/>
    <property type="match status" value="1"/>
</dbReference>